<keyword evidence="2" id="KW-1185">Reference proteome</keyword>
<dbReference type="Proteomes" id="UP000244956">
    <property type="component" value="Unassembled WGS sequence"/>
</dbReference>
<protein>
    <submittedName>
        <fullName evidence="1">Uncharacterized protein</fullName>
    </submittedName>
</protein>
<evidence type="ECO:0000313" key="1">
    <source>
        <dbReference type="EMBL" id="PWD98770.1"/>
    </source>
</evidence>
<dbReference type="OrthoDB" id="1122927at2"/>
<gene>
    <name evidence="1" type="ORF">DDZ16_13610</name>
</gene>
<dbReference type="AlphaFoldDB" id="A0A2U2B6S0"/>
<dbReference type="RefSeq" id="WP_109265032.1">
    <property type="nucleotide sequence ID" value="NZ_QEWP01000011.1"/>
</dbReference>
<comment type="caution">
    <text evidence="1">The sequence shown here is derived from an EMBL/GenBank/DDBJ whole genome shotgun (WGS) entry which is preliminary data.</text>
</comment>
<accession>A0A2U2B6S0</accession>
<reference evidence="1 2" key="1">
    <citation type="submission" date="2018-05" db="EMBL/GenBank/DDBJ databases">
        <title>Marinilabilia rubrum sp. nov., isolated from saltern sediment.</title>
        <authorList>
            <person name="Zhang R."/>
        </authorList>
    </citation>
    <scope>NUCLEOTIDE SEQUENCE [LARGE SCALE GENOMIC DNA]</scope>
    <source>
        <strain evidence="1 2">WTE16</strain>
    </source>
</reference>
<sequence length="97" mass="10959">MVKSIFDKLSDDSVVNQIRQKSESHLENIFYERKKGSGRKKAECAPHLRKYYSDGPGNDVVQVSKELKKALNLKKIETGKPVKLLVAEAIVKFLGIE</sequence>
<name>A0A2U2B6S0_9BACT</name>
<evidence type="ECO:0000313" key="2">
    <source>
        <dbReference type="Proteomes" id="UP000244956"/>
    </source>
</evidence>
<dbReference type="EMBL" id="QEWP01000011">
    <property type="protein sequence ID" value="PWD98770.1"/>
    <property type="molecule type" value="Genomic_DNA"/>
</dbReference>
<proteinExistence type="predicted"/>
<organism evidence="1 2">
    <name type="scientific">Marinilabilia rubra</name>
    <dbReference type="NCBI Taxonomy" id="2162893"/>
    <lineage>
        <taxon>Bacteria</taxon>
        <taxon>Pseudomonadati</taxon>
        <taxon>Bacteroidota</taxon>
        <taxon>Bacteroidia</taxon>
        <taxon>Marinilabiliales</taxon>
        <taxon>Marinilabiliaceae</taxon>
        <taxon>Marinilabilia</taxon>
    </lineage>
</organism>